<name>A0A8S4G6A4_PLUXY</name>
<evidence type="ECO:0000313" key="3">
    <source>
        <dbReference type="Proteomes" id="UP000653454"/>
    </source>
</evidence>
<dbReference type="EMBL" id="CAJHNJ030000078">
    <property type="protein sequence ID" value="CAG9134472.1"/>
    <property type="molecule type" value="Genomic_DNA"/>
</dbReference>
<sequence length="219" mass="25432">MDEPKRDEKSRRNAGETFSEEHQEQYEAMEKQSRPDLPEDLANQVPRLNDVLMKRRRIANPKLIQLDKAPPKKLVSSGRNKIASENRDDTETPHYDSKCDACRNLKCLEILQRLDLKPPCPRSKKVSNQRVEKYMNHRQQKAGRKSRHRQTFRAINKKDLKRITRQCVLPRSLSKPSKDTVRSRAAASNYSIKTIYPDSKNPSVTSYHSFGSMSQEPMV</sequence>
<feature type="region of interest" description="Disordered" evidence="1">
    <location>
        <begin position="69"/>
        <end position="95"/>
    </location>
</feature>
<organism evidence="2 3">
    <name type="scientific">Plutella xylostella</name>
    <name type="common">Diamondback moth</name>
    <name type="synonym">Plutella maculipennis</name>
    <dbReference type="NCBI Taxonomy" id="51655"/>
    <lineage>
        <taxon>Eukaryota</taxon>
        <taxon>Metazoa</taxon>
        <taxon>Ecdysozoa</taxon>
        <taxon>Arthropoda</taxon>
        <taxon>Hexapoda</taxon>
        <taxon>Insecta</taxon>
        <taxon>Pterygota</taxon>
        <taxon>Neoptera</taxon>
        <taxon>Endopterygota</taxon>
        <taxon>Lepidoptera</taxon>
        <taxon>Glossata</taxon>
        <taxon>Ditrysia</taxon>
        <taxon>Yponomeutoidea</taxon>
        <taxon>Plutellidae</taxon>
        <taxon>Plutella</taxon>
    </lineage>
</organism>
<proteinExistence type="predicted"/>
<evidence type="ECO:0000256" key="1">
    <source>
        <dbReference type="SAM" id="MobiDB-lite"/>
    </source>
</evidence>
<feature type="compositionally biased region" description="Basic and acidic residues" evidence="1">
    <location>
        <begin position="1"/>
        <end position="37"/>
    </location>
</feature>
<dbReference type="AlphaFoldDB" id="A0A8S4G6A4"/>
<reference evidence="2" key="1">
    <citation type="submission" date="2020-11" db="EMBL/GenBank/DDBJ databases">
        <authorList>
            <person name="Whiteford S."/>
        </authorList>
    </citation>
    <scope>NUCLEOTIDE SEQUENCE</scope>
</reference>
<accession>A0A8S4G6A4</accession>
<feature type="compositionally biased region" description="Polar residues" evidence="1">
    <location>
        <begin position="200"/>
        <end position="219"/>
    </location>
</feature>
<keyword evidence="3" id="KW-1185">Reference proteome</keyword>
<dbReference type="Proteomes" id="UP000653454">
    <property type="component" value="Unassembled WGS sequence"/>
</dbReference>
<feature type="compositionally biased region" description="Basic and acidic residues" evidence="1">
    <location>
        <begin position="82"/>
        <end position="95"/>
    </location>
</feature>
<protein>
    <submittedName>
        <fullName evidence="2">(diamondback moth) hypothetical protein</fullName>
    </submittedName>
</protein>
<feature type="region of interest" description="Disordered" evidence="1">
    <location>
        <begin position="195"/>
        <end position="219"/>
    </location>
</feature>
<evidence type="ECO:0000313" key="2">
    <source>
        <dbReference type="EMBL" id="CAG9134472.1"/>
    </source>
</evidence>
<comment type="caution">
    <text evidence="2">The sequence shown here is derived from an EMBL/GenBank/DDBJ whole genome shotgun (WGS) entry which is preliminary data.</text>
</comment>
<feature type="region of interest" description="Disordered" evidence="1">
    <location>
        <begin position="1"/>
        <end position="42"/>
    </location>
</feature>
<gene>
    <name evidence="2" type="ORF">PLXY2_LOCUS12665</name>
</gene>